<dbReference type="AlphaFoldDB" id="A0A4Z0M3Z0"/>
<dbReference type="OrthoDB" id="321830at2"/>
<dbReference type="Pfam" id="PF00892">
    <property type="entry name" value="EamA"/>
    <property type="match status" value="1"/>
</dbReference>
<proteinExistence type="predicted"/>
<keyword evidence="3 5" id="KW-1133">Transmembrane helix</keyword>
<evidence type="ECO:0000256" key="5">
    <source>
        <dbReference type="SAM" id="Phobius"/>
    </source>
</evidence>
<accession>A0A4Z0M3Z0</accession>
<feature type="transmembrane region" description="Helical" evidence="5">
    <location>
        <begin position="90"/>
        <end position="109"/>
    </location>
</feature>
<evidence type="ECO:0000256" key="2">
    <source>
        <dbReference type="ARBA" id="ARBA00022692"/>
    </source>
</evidence>
<evidence type="ECO:0000256" key="3">
    <source>
        <dbReference type="ARBA" id="ARBA00022989"/>
    </source>
</evidence>
<organism evidence="7 8">
    <name type="scientific">Mangrovimicrobium sediminis</name>
    <dbReference type="NCBI Taxonomy" id="2562682"/>
    <lineage>
        <taxon>Bacteria</taxon>
        <taxon>Pseudomonadati</taxon>
        <taxon>Pseudomonadota</taxon>
        <taxon>Gammaproteobacteria</taxon>
        <taxon>Cellvibrionales</taxon>
        <taxon>Halieaceae</taxon>
        <taxon>Mangrovimicrobium</taxon>
    </lineage>
</organism>
<evidence type="ECO:0000313" key="7">
    <source>
        <dbReference type="EMBL" id="TGD74342.1"/>
    </source>
</evidence>
<dbReference type="PANTHER" id="PTHR32322">
    <property type="entry name" value="INNER MEMBRANE TRANSPORTER"/>
    <property type="match status" value="1"/>
</dbReference>
<dbReference type="SUPFAM" id="SSF103481">
    <property type="entry name" value="Multidrug resistance efflux transporter EmrE"/>
    <property type="match status" value="2"/>
</dbReference>
<evidence type="ECO:0000256" key="4">
    <source>
        <dbReference type="ARBA" id="ARBA00023136"/>
    </source>
</evidence>
<name>A0A4Z0M3Z0_9GAMM</name>
<evidence type="ECO:0000259" key="6">
    <source>
        <dbReference type="Pfam" id="PF00892"/>
    </source>
</evidence>
<feature type="transmembrane region" description="Helical" evidence="5">
    <location>
        <begin position="140"/>
        <end position="160"/>
    </location>
</feature>
<keyword evidence="2 5" id="KW-0812">Transmembrane</keyword>
<dbReference type="PANTHER" id="PTHR32322:SF9">
    <property type="entry name" value="AMINO-ACID METABOLITE EFFLUX PUMP-RELATED"/>
    <property type="match status" value="1"/>
</dbReference>
<keyword evidence="4 5" id="KW-0472">Membrane</keyword>
<comment type="caution">
    <text evidence="7">The sequence shown here is derived from an EMBL/GenBank/DDBJ whole genome shotgun (WGS) entry which is preliminary data.</text>
</comment>
<evidence type="ECO:0000256" key="1">
    <source>
        <dbReference type="ARBA" id="ARBA00004141"/>
    </source>
</evidence>
<dbReference type="Proteomes" id="UP000298050">
    <property type="component" value="Unassembled WGS sequence"/>
</dbReference>
<reference evidence="7 8" key="1">
    <citation type="submission" date="2019-04" db="EMBL/GenBank/DDBJ databases">
        <title>Taxonomy of novel Haliea sp. from mangrove soil of West Coast of India.</title>
        <authorList>
            <person name="Verma A."/>
            <person name="Kumar P."/>
            <person name="Krishnamurthi S."/>
        </authorList>
    </citation>
    <scope>NUCLEOTIDE SEQUENCE [LARGE SCALE GENOMIC DNA]</scope>
    <source>
        <strain evidence="7 8">SAOS-164</strain>
    </source>
</reference>
<feature type="transmembrane region" description="Helical" evidence="5">
    <location>
        <begin position="33"/>
        <end position="53"/>
    </location>
</feature>
<feature type="transmembrane region" description="Helical" evidence="5">
    <location>
        <begin position="257"/>
        <end position="277"/>
    </location>
</feature>
<comment type="subcellular location">
    <subcellularLocation>
        <location evidence="1">Membrane</location>
        <topology evidence="1">Multi-pass membrane protein</topology>
    </subcellularLocation>
</comment>
<keyword evidence="8" id="KW-1185">Reference proteome</keyword>
<feature type="domain" description="EamA" evidence="6">
    <location>
        <begin position="144"/>
        <end position="274"/>
    </location>
</feature>
<feature type="transmembrane region" description="Helical" evidence="5">
    <location>
        <begin position="65"/>
        <end position="84"/>
    </location>
</feature>
<gene>
    <name evidence="7" type="ORF">E4634_09520</name>
</gene>
<protein>
    <submittedName>
        <fullName evidence="7">DMT family transporter</fullName>
    </submittedName>
</protein>
<feature type="transmembrane region" description="Helical" evidence="5">
    <location>
        <begin position="116"/>
        <end position="134"/>
    </location>
</feature>
<feature type="transmembrane region" description="Helical" evidence="5">
    <location>
        <begin position="201"/>
        <end position="224"/>
    </location>
</feature>
<dbReference type="GO" id="GO:0016020">
    <property type="term" value="C:membrane"/>
    <property type="evidence" value="ECO:0007669"/>
    <property type="project" value="UniProtKB-SubCell"/>
</dbReference>
<dbReference type="InterPro" id="IPR000620">
    <property type="entry name" value="EamA_dom"/>
</dbReference>
<evidence type="ECO:0000313" key="8">
    <source>
        <dbReference type="Proteomes" id="UP000298050"/>
    </source>
</evidence>
<sequence>MPTRIALLSTLVMIAFAANSLLCREALASGSVGAASFTLLRLFSGALCLYLIVSLRQRKWSVGGDWISALALFTYAAGFSFAYIGLDAGAGALLLFGAVQITMIVVGLWSGERLQLRQALGAVTAFAGLLWLLLPGVTAPPLAAALLMVLAGGAWGLYSLRGRGAVAPTSASAGNFLRSLPLVLLLYWICGGEEETTSALGITYALASGALASGLGYALWYAVLPALRATTAATIQLSVPVIAALGGILLLDEALTLRLVIAAIAVLGGVCLFILGGQRVRSP</sequence>
<feature type="transmembrane region" description="Helical" evidence="5">
    <location>
        <begin position="231"/>
        <end position="251"/>
    </location>
</feature>
<dbReference type="InterPro" id="IPR037185">
    <property type="entry name" value="EmrE-like"/>
</dbReference>
<feature type="transmembrane region" description="Helical" evidence="5">
    <location>
        <begin position="172"/>
        <end position="189"/>
    </location>
</feature>
<dbReference type="EMBL" id="SRLE01000006">
    <property type="protein sequence ID" value="TGD74342.1"/>
    <property type="molecule type" value="Genomic_DNA"/>
</dbReference>
<dbReference type="InterPro" id="IPR050638">
    <property type="entry name" value="AA-Vitamin_Transporters"/>
</dbReference>